<feature type="compositionally biased region" description="Polar residues" evidence="1">
    <location>
        <begin position="253"/>
        <end position="271"/>
    </location>
</feature>
<reference evidence="2 3" key="1">
    <citation type="journal article" date="2012" name="Proc. Natl. Acad. Sci. U.S.A.">
        <title>Antigenic diversity is generated by distinct evolutionary mechanisms in African trypanosome species.</title>
        <authorList>
            <person name="Jackson A.P."/>
            <person name="Berry A."/>
            <person name="Aslett M."/>
            <person name="Allison H.C."/>
            <person name="Burton P."/>
            <person name="Vavrova-Anderson J."/>
            <person name="Brown R."/>
            <person name="Browne H."/>
            <person name="Corton N."/>
            <person name="Hauser H."/>
            <person name="Gamble J."/>
            <person name="Gilderthorp R."/>
            <person name="Marcello L."/>
            <person name="McQuillan J."/>
            <person name="Otto T.D."/>
            <person name="Quail M.A."/>
            <person name="Sanders M.J."/>
            <person name="van Tonder A."/>
            <person name="Ginger M.L."/>
            <person name="Field M.C."/>
            <person name="Barry J.D."/>
            <person name="Hertz-Fowler C."/>
            <person name="Berriman M."/>
        </authorList>
    </citation>
    <scope>NUCLEOTIDE SEQUENCE</scope>
    <source>
        <strain evidence="2 3">Y486</strain>
    </source>
</reference>
<proteinExistence type="predicted"/>
<protein>
    <submittedName>
        <fullName evidence="2">Uncharacterized protein</fullName>
    </submittedName>
</protein>
<accession>F9WQF5</accession>
<name>F9WQF5_TRYVY</name>
<keyword evidence="3" id="KW-1185">Reference proteome</keyword>
<evidence type="ECO:0000256" key="1">
    <source>
        <dbReference type="SAM" id="MobiDB-lite"/>
    </source>
</evidence>
<dbReference type="AlphaFoldDB" id="F9WQF5"/>
<feature type="compositionally biased region" description="Polar residues" evidence="1">
    <location>
        <begin position="224"/>
        <end position="243"/>
    </location>
</feature>
<organism evidence="2 3">
    <name type="scientific">Trypanosoma vivax (strain Y486)</name>
    <dbReference type="NCBI Taxonomy" id="1055687"/>
    <lineage>
        <taxon>Eukaryota</taxon>
        <taxon>Discoba</taxon>
        <taxon>Euglenozoa</taxon>
        <taxon>Kinetoplastea</taxon>
        <taxon>Metakinetoplastina</taxon>
        <taxon>Trypanosomatida</taxon>
        <taxon>Trypanosomatidae</taxon>
        <taxon>Trypanosoma</taxon>
        <taxon>Duttonella</taxon>
    </lineage>
</organism>
<gene>
    <name evidence="2" type="ORF">TvY486_0025010</name>
</gene>
<evidence type="ECO:0000313" key="3">
    <source>
        <dbReference type="Proteomes" id="UP000009027"/>
    </source>
</evidence>
<dbReference type="Proteomes" id="UP000009027">
    <property type="component" value="Unassembled WGS sequence"/>
</dbReference>
<dbReference type="VEuPathDB" id="TriTrypDB:TvY486_0025010"/>
<sequence length="293" mass="30694">MCLADTVGSVRKWTGRNSDAGKRDTAARLLKACGYDWAPGKEQPQENKDLAETAATVVADLAETGTSGRTAVPNTVQSTADDTCPLFYGPTTGYGIWLDAANTPYVRLGGLWALKGTGSGLKISLEGKAGRGTMTVPASDEAISSNAAAHPVIAKLIEEQKAVKEALAGEQGVDAKVAECNRLLDTNTTNEGTPSTTGKNVEAWLAWISTNAGPWTDAKVTPTAPRQATSRTQSAEASNTQNSAEEETGRGTQGNKETPSAETRSANSTRSKTQHRAMRTATGVAALWVAQRA</sequence>
<dbReference type="EMBL" id="CAEX01004106">
    <property type="protein sequence ID" value="CCD19783.1"/>
    <property type="molecule type" value="Genomic_DNA"/>
</dbReference>
<evidence type="ECO:0000313" key="2">
    <source>
        <dbReference type="EMBL" id="CCD19783.1"/>
    </source>
</evidence>
<feature type="region of interest" description="Disordered" evidence="1">
    <location>
        <begin position="214"/>
        <end position="280"/>
    </location>
</feature>